<dbReference type="OrthoDB" id="5397682at2759"/>
<protein>
    <submittedName>
        <fullName evidence="2">Uncharacterized protein</fullName>
    </submittedName>
</protein>
<dbReference type="Proteomes" id="UP000030752">
    <property type="component" value="Unassembled WGS sequence"/>
</dbReference>
<evidence type="ECO:0000313" key="2">
    <source>
        <dbReference type="EMBL" id="ETN44831.1"/>
    </source>
</evidence>
<feature type="transmembrane region" description="Helical" evidence="1">
    <location>
        <begin position="12"/>
        <end position="30"/>
    </location>
</feature>
<dbReference type="EMBL" id="KB822713">
    <property type="protein sequence ID" value="ETN44831.1"/>
    <property type="molecule type" value="Genomic_DNA"/>
</dbReference>
<dbReference type="STRING" id="1220924.W2S802"/>
<keyword evidence="1" id="KW-1133">Transmembrane helix</keyword>
<sequence>MLRFLGPFRRRRIVFGILATWLLYLFFKHMPTDLVPVNQRFDSRYGRLGGRPGQGPVSGSSHTSHHDIEDEYDGPVRFFGLAPSLRPFFNEPPAHKASVLFAFASLRSASPIVAAACSMAVQNRSTVHVAAMGKEEVTKEQVLKINRIVPGDCPVYWHPAQVDFATQSSPSRLSRGVEGALSHIHRALAPRAVLFDDSQREDDYLRQGLSKAAESYGVTSIQIPHHESWLLDLDANALSWWDKIQVDIVIRVQPESAGSLLRLLRSLRSADYGGLPLPRIVIDLPARTDMHVLEHLRRFVWPPRSPTAESKLTLRHRVDDKSLSPAAAALQAIESFYPVDPTSSHVLVLSPEVELSKNYYQLLLYLLLEYKYGEPAAIMGDGLMGISLLGFADSMTEHRPFVLSQSLQTNAALFFGDQWAEMHQYLSMRLTVDPQLSKEAETETEAAGSASLPTWAKLASEMMRAQGYTMLYPHLRSVDSPLAALHTELPSTSEEENDEVPAVMTTLELGAEKDFLTAQSSKTDRAAEARTLSRASLLSFLGRGNGQDDSLAPAREQLPLYSHQGKLIDMKTLAEQASLFAKQLSTTVGQCPNDQAGQSGNLESLFC</sequence>
<dbReference type="eggNOG" id="ENOG502QPYF">
    <property type="taxonomic scope" value="Eukaryota"/>
</dbReference>
<keyword evidence="1" id="KW-0812">Transmembrane</keyword>
<dbReference type="HOGENOM" id="CLU_018583_0_0_1"/>
<evidence type="ECO:0000256" key="1">
    <source>
        <dbReference type="SAM" id="Phobius"/>
    </source>
</evidence>
<gene>
    <name evidence="2" type="ORF">HMPREF1541_09706</name>
</gene>
<organism evidence="2 3">
    <name type="scientific">Cyphellophora europaea (strain CBS 101466)</name>
    <name type="common">Phialophora europaea</name>
    <dbReference type="NCBI Taxonomy" id="1220924"/>
    <lineage>
        <taxon>Eukaryota</taxon>
        <taxon>Fungi</taxon>
        <taxon>Dikarya</taxon>
        <taxon>Ascomycota</taxon>
        <taxon>Pezizomycotina</taxon>
        <taxon>Eurotiomycetes</taxon>
        <taxon>Chaetothyriomycetidae</taxon>
        <taxon>Chaetothyriales</taxon>
        <taxon>Cyphellophoraceae</taxon>
        <taxon>Cyphellophora</taxon>
    </lineage>
</organism>
<dbReference type="InParanoid" id="W2S802"/>
<keyword evidence="3" id="KW-1185">Reference proteome</keyword>
<accession>W2S802</accession>
<name>W2S802_CYPE1</name>
<dbReference type="PANTHER" id="PTHR33604:SF3">
    <property type="entry name" value="OSJNBA0004B13.7 PROTEIN"/>
    <property type="match status" value="1"/>
</dbReference>
<reference evidence="2 3" key="1">
    <citation type="submission" date="2013-03" db="EMBL/GenBank/DDBJ databases">
        <title>The Genome Sequence of Phialophora europaea CBS 101466.</title>
        <authorList>
            <consortium name="The Broad Institute Genomics Platform"/>
            <person name="Cuomo C."/>
            <person name="de Hoog S."/>
            <person name="Gorbushina A."/>
            <person name="Walker B."/>
            <person name="Young S.K."/>
            <person name="Zeng Q."/>
            <person name="Gargeya S."/>
            <person name="Fitzgerald M."/>
            <person name="Haas B."/>
            <person name="Abouelleil A."/>
            <person name="Allen A.W."/>
            <person name="Alvarado L."/>
            <person name="Arachchi H.M."/>
            <person name="Berlin A.M."/>
            <person name="Chapman S.B."/>
            <person name="Gainer-Dewar J."/>
            <person name="Goldberg J."/>
            <person name="Griggs A."/>
            <person name="Gujja S."/>
            <person name="Hansen M."/>
            <person name="Howarth C."/>
            <person name="Imamovic A."/>
            <person name="Ireland A."/>
            <person name="Larimer J."/>
            <person name="McCowan C."/>
            <person name="Murphy C."/>
            <person name="Pearson M."/>
            <person name="Poon T.W."/>
            <person name="Priest M."/>
            <person name="Roberts A."/>
            <person name="Saif S."/>
            <person name="Shea T."/>
            <person name="Sisk P."/>
            <person name="Sykes S."/>
            <person name="Wortman J."/>
            <person name="Nusbaum C."/>
            <person name="Birren B."/>
        </authorList>
    </citation>
    <scope>NUCLEOTIDE SEQUENCE [LARGE SCALE GENOMIC DNA]</scope>
    <source>
        <strain evidence="2 3">CBS 101466</strain>
    </source>
</reference>
<dbReference type="AlphaFoldDB" id="W2S802"/>
<evidence type="ECO:0000313" key="3">
    <source>
        <dbReference type="Proteomes" id="UP000030752"/>
    </source>
</evidence>
<keyword evidence="1" id="KW-0472">Membrane</keyword>
<dbReference type="GeneID" id="19977045"/>
<dbReference type="VEuPathDB" id="FungiDB:HMPREF1541_09706"/>
<dbReference type="RefSeq" id="XP_008712601.1">
    <property type="nucleotide sequence ID" value="XM_008714379.1"/>
</dbReference>
<proteinExistence type="predicted"/>
<dbReference type="PANTHER" id="PTHR33604">
    <property type="entry name" value="OSJNBA0004B13.7 PROTEIN"/>
    <property type="match status" value="1"/>
</dbReference>